<dbReference type="EMBL" id="NBIV01000037">
    <property type="protein sequence ID" value="PXF46481.1"/>
    <property type="molecule type" value="Genomic_DNA"/>
</dbReference>
<feature type="compositionally biased region" description="Basic and acidic residues" evidence="1">
    <location>
        <begin position="237"/>
        <end position="266"/>
    </location>
</feature>
<evidence type="ECO:0000313" key="3">
    <source>
        <dbReference type="Proteomes" id="UP000247409"/>
    </source>
</evidence>
<dbReference type="AlphaFoldDB" id="A0A2V3IWJ7"/>
<proteinExistence type="predicted"/>
<evidence type="ECO:0000313" key="2">
    <source>
        <dbReference type="EMBL" id="PXF46481.1"/>
    </source>
</evidence>
<reference evidence="2 3" key="1">
    <citation type="journal article" date="2018" name="Mol. Biol. Evol.">
        <title>Analysis of the draft genome of the red seaweed Gracilariopsis chorda provides insights into genome size evolution in Rhodophyta.</title>
        <authorList>
            <person name="Lee J."/>
            <person name="Yang E.C."/>
            <person name="Graf L."/>
            <person name="Yang J.H."/>
            <person name="Qiu H."/>
            <person name="Zel Zion U."/>
            <person name="Chan C.X."/>
            <person name="Stephens T.G."/>
            <person name="Weber A.P.M."/>
            <person name="Boo G.H."/>
            <person name="Boo S.M."/>
            <person name="Kim K.M."/>
            <person name="Shin Y."/>
            <person name="Jung M."/>
            <person name="Lee S.J."/>
            <person name="Yim H.S."/>
            <person name="Lee J.H."/>
            <person name="Bhattacharya D."/>
            <person name="Yoon H.S."/>
        </authorList>
    </citation>
    <scope>NUCLEOTIDE SEQUENCE [LARGE SCALE GENOMIC DNA]</scope>
    <source>
        <strain evidence="2 3">SKKU-2015</strain>
        <tissue evidence="2">Whole body</tissue>
    </source>
</reference>
<organism evidence="2 3">
    <name type="scientific">Gracilariopsis chorda</name>
    <dbReference type="NCBI Taxonomy" id="448386"/>
    <lineage>
        <taxon>Eukaryota</taxon>
        <taxon>Rhodophyta</taxon>
        <taxon>Florideophyceae</taxon>
        <taxon>Rhodymeniophycidae</taxon>
        <taxon>Gracilariales</taxon>
        <taxon>Gracilariaceae</taxon>
        <taxon>Gracilariopsis</taxon>
    </lineage>
</organism>
<dbReference type="OrthoDB" id="6051at2759"/>
<dbReference type="Proteomes" id="UP000247409">
    <property type="component" value="Unassembled WGS sequence"/>
</dbReference>
<sequence length="272" mass="30954">MAQSLPASQRVSDLPETQQQSHRPADDAMLSAAKTVARRANSRRSPAVEAVPNADDEHTSPPPVPQSAALPAATALNSSPVKRHVDRKRLREDDAHANDTTTPPSNSICLTELDDYRNECLKLEKVRHARVYEADKRRLYHENVILTMYEMEVAAIIDEFEQAKRSVVLKMLSDNAEKMRQVEELRYGICKDDVVGAWQRKHEMSLRGRGGADDDLDEGRSHGRRKRTRSSSVKVNVELDDHQVSDDLAEMRGEKRQREDGNDRERRSKKRR</sequence>
<evidence type="ECO:0000256" key="1">
    <source>
        <dbReference type="SAM" id="MobiDB-lite"/>
    </source>
</evidence>
<name>A0A2V3IWJ7_9FLOR</name>
<keyword evidence="3" id="KW-1185">Reference proteome</keyword>
<gene>
    <name evidence="2" type="ORF">BWQ96_03716</name>
</gene>
<feature type="region of interest" description="Disordered" evidence="1">
    <location>
        <begin position="1"/>
        <end position="105"/>
    </location>
</feature>
<feature type="region of interest" description="Disordered" evidence="1">
    <location>
        <begin position="206"/>
        <end position="272"/>
    </location>
</feature>
<accession>A0A2V3IWJ7</accession>
<feature type="compositionally biased region" description="Polar residues" evidence="1">
    <location>
        <begin position="1"/>
        <end position="22"/>
    </location>
</feature>
<protein>
    <submittedName>
        <fullName evidence="2">Uncharacterized protein</fullName>
    </submittedName>
</protein>
<comment type="caution">
    <text evidence="2">The sequence shown here is derived from an EMBL/GenBank/DDBJ whole genome shotgun (WGS) entry which is preliminary data.</text>
</comment>